<keyword evidence="1" id="KW-1133">Transmembrane helix</keyword>
<feature type="transmembrane region" description="Helical" evidence="1">
    <location>
        <begin position="59"/>
        <end position="81"/>
    </location>
</feature>
<sequence length="107" mass="12386">TMEASIRELWKYVSFLIEAVDQTCRIHMQLGTQRCQKTVSRSTFAKTHKNELFVGYLYAGYWFCSSNCIISLSAQLMTLFFRINGIEKAYTLPSSLMLFPHSLFVIL</sequence>
<keyword evidence="1" id="KW-0812">Transmembrane</keyword>
<dbReference type="WBParaSite" id="PgR257_g005_t01">
    <property type="protein sequence ID" value="PgR257_g005_t01"/>
    <property type="gene ID" value="PgR257_g005"/>
</dbReference>
<evidence type="ECO:0000313" key="3">
    <source>
        <dbReference type="WBParaSite" id="PgR257_g005_t01"/>
    </source>
</evidence>
<evidence type="ECO:0000313" key="2">
    <source>
        <dbReference type="Proteomes" id="UP000887569"/>
    </source>
</evidence>
<organism evidence="2 3">
    <name type="scientific">Parascaris univalens</name>
    <name type="common">Nematode worm</name>
    <dbReference type="NCBI Taxonomy" id="6257"/>
    <lineage>
        <taxon>Eukaryota</taxon>
        <taxon>Metazoa</taxon>
        <taxon>Ecdysozoa</taxon>
        <taxon>Nematoda</taxon>
        <taxon>Chromadorea</taxon>
        <taxon>Rhabditida</taxon>
        <taxon>Spirurina</taxon>
        <taxon>Ascaridomorpha</taxon>
        <taxon>Ascaridoidea</taxon>
        <taxon>Ascarididae</taxon>
        <taxon>Parascaris</taxon>
    </lineage>
</organism>
<keyword evidence="2" id="KW-1185">Reference proteome</keyword>
<name>A0A915CJR5_PARUN</name>
<accession>A0A915CJR5</accession>
<proteinExistence type="predicted"/>
<reference evidence="3" key="1">
    <citation type="submission" date="2022-11" db="UniProtKB">
        <authorList>
            <consortium name="WormBaseParasite"/>
        </authorList>
    </citation>
    <scope>IDENTIFICATION</scope>
</reference>
<dbReference type="AlphaFoldDB" id="A0A915CJR5"/>
<evidence type="ECO:0000256" key="1">
    <source>
        <dbReference type="SAM" id="Phobius"/>
    </source>
</evidence>
<protein>
    <submittedName>
        <fullName evidence="3">Uncharacterized protein</fullName>
    </submittedName>
</protein>
<dbReference type="Proteomes" id="UP000887569">
    <property type="component" value="Unplaced"/>
</dbReference>
<keyword evidence="1" id="KW-0472">Membrane</keyword>